<dbReference type="PANTHER" id="PTHR30055">
    <property type="entry name" value="HTH-TYPE TRANSCRIPTIONAL REGULATOR RUTR"/>
    <property type="match status" value="1"/>
</dbReference>
<proteinExistence type="predicted"/>
<dbReference type="Proteomes" id="UP000528964">
    <property type="component" value="Unassembled WGS sequence"/>
</dbReference>
<evidence type="ECO:0000259" key="4">
    <source>
        <dbReference type="PROSITE" id="PS50977"/>
    </source>
</evidence>
<keyword evidence="1 2" id="KW-0238">DNA-binding</keyword>
<dbReference type="AlphaFoldDB" id="A0A7W6CZ27"/>
<organism evidence="5 6">
    <name type="scientific">Hansschlegelia beijingensis</name>
    <dbReference type="NCBI Taxonomy" id="1133344"/>
    <lineage>
        <taxon>Bacteria</taxon>
        <taxon>Pseudomonadati</taxon>
        <taxon>Pseudomonadota</taxon>
        <taxon>Alphaproteobacteria</taxon>
        <taxon>Hyphomicrobiales</taxon>
        <taxon>Methylopilaceae</taxon>
        <taxon>Hansschlegelia</taxon>
    </lineage>
</organism>
<dbReference type="GO" id="GO:0003700">
    <property type="term" value="F:DNA-binding transcription factor activity"/>
    <property type="evidence" value="ECO:0007669"/>
    <property type="project" value="TreeGrafter"/>
</dbReference>
<reference evidence="5 6" key="1">
    <citation type="submission" date="2020-08" db="EMBL/GenBank/DDBJ databases">
        <title>Genomic Encyclopedia of Type Strains, Phase IV (KMG-IV): sequencing the most valuable type-strain genomes for metagenomic binning, comparative biology and taxonomic classification.</title>
        <authorList>
            <person name="Goeker M."/>
        </authorList>
    </citation>
    <scope>NUCLEOTIDE SEQUENCE [LARGE SCALE GENOMIC DNA]</scope>
    <source>
        <strain evidence="5 6">DSM 25481</strain>
    </source>
</reference>
<sequence length="243" mass="27047">MTVTAIMGRDEPAARPRAARLAGDVRRAQIIAAACQFFAENGFSGPTRDLAASIGVTQALLYRYFGSKNELIDAVFVEVFQEHWSVGALERFEESAGAPMVDRVAEVYGHMLPRMTPTATRLFFRAGLDAYPEPIHLSARKSLPLWTAMLAEWRREEGLPTLAGKPMLEGERMLMIALQNAMTMIRVREHVFRTPRWLSDADEIRQIAETQDAGVRAVLRRLHSGDGSERRRAPASDPALEAA</sequence>
<evidence type="ECO:0000256" key="1">
    <source>
        <dbReference type="ARBA" id="ARBA00023125"/>
    </source>
</evidence>
<dbReference type="Pfam" id="PF00440">
    <property type="entry name" value="TetR_N"/>
    <property type="match status" value="1"/>
</dbReference>
<dbReference type="Gene3D" id="1.10.357.10">
    <property type="entry name" value="Tetracycline Repressor, domain 2"/>
    <property type="match status" value="1"/>
</dbReference>
<dbReference type="InterPro" id="IPR009057">
    <property type="entry name" value="Homeodomain-like_sf"/>
</dbReference>
<dbReference type="RefSeq" id="WP_183394862.1">
    <property type="nucleotide sequence ID" value="NZ_JACIDR010000002.1"/>
</dbReference>
<evidence type="ECO:0000256" key="3">
    <source>
        <dbReference type="SAM" id="MobiDB-lite"/>
    </source>
</evidence>
<accession>A0A7W6CZ27</accession>
<feature type="compositionally biased region" description="Basic and acidic residues" evidence="3">
    <location>
        <begin position="223"/>
        <end position="234"/>
    </location>
</feature>
<feature type="domain" description="HTH tetR-type" evidence="4">
    <location>
        <begin position="24"/>
        <end position="83"/>
    </location>
</feature>
<dbReference type="GO" id="GO:0000976">
    <property type="term" value="F:transcription cis-regulatory region binding"/>
    <property type="evidence" value="ECO:0007669"/>
    <property type="project" value="TreeGrafter"/>
</dbReference>
<dbReference type="PRINTS" id="PR00455">
    <property type="entry name" value="HTHTETR"/>
</dbReference>
<dbReference type="PROSITE" id="PS50977">
    <property type="entry name" value="HTH_TETR_2"/>
    <property type="match status" value="1"/>
</dbReference>
<dbReference type="InterPro" id="IPR001647">
    <property type="entry name" value="HTH_TetR"/>
</dbReference>
<dbReference type="EMBL" id="JACIDR010000002">
    <property type="protein sequence ID" value="MBB3972997.1"/>
    <property type="molecule type" value="Genomic_DNA"/>
</dbReference>
<keyword evidence="6" id="KW-1185">Reference proteome</keyword>
<evidence type="ECO:0000313" key="5">
    <source>
        <dbReference type="EMBL" id="MBB3972997.1"/>
    </source>
</evidence>
<name>A0A7W6CZ27_9HYPH</name>
<feature type="DNA-binding region" description="H-T-H motif" evidence="2">
    <location>
        <begin position="46"/>
        <end position="65"/>
    </location>
</feature>
<evidence type="ECO:0000256" key="2">
    <source>
        <dbReference type="PROSITE-ProRule" id="PRU00335"/>
    </source>
</evidence>
<gene>
    <name evidence="5" type="ORF">GGR24_001654</name>
</gene>
<protein>
    <submittedName>
        <fullName evidence="5">AcrR family transcriptional regulator</fullName>
    </submittedName>
</protein>
<dbReference type="PANTHER" id="PTHR30055:SF181">
    <property type="entry name" value="BLR6905 PROTEIN"/>
    <property type="match status" value="1"/>
</dbReference>
<dbReference type="SUPFAM" id="SSF46689">
    <property type="entry name" value="Homeodomain-like"/>
    <property type="match status" value="1"/>
</dbReference>
<feature type="region of interest" description="Disordered" evidence="3">
    <location>
        <begin position="220"/>
        <end position="243"/>
    </location>
</feature>
<evidence type="ECO:0000313" key="6">
    <source>
        <dbReference type="Proteomes" id="UP000528964"/>
    </source>
</evidence>
<dbReference type="InterPro" id="IPR050109">
    <property type="entry name" value="HTH-type_TetR-like_transc_reg"/>
</dbReference>
<comment type="caution">
    <text evidence="5">The sequence shown here is derived from an EMBL/GenBank/DDBJ whole genome shotgun (WGS) entry which is preliminary data.</text>
</comment>